<evidence type="ECO:0000313" key="3">
    <source>
        <dbReference type="EMBL" id="KAJ8347990.1"/>
    </source>
</evidence>
<protein>
    <submittedName>
        <fullName evidence="3">Uncharacterized protein</fullName>
    </submittedName>
</protein>
<proteinExistence type="predicted"/>
<evidence type="ECO:0000256" key="2">
    <source>
        <dbReference type="SAM" id="Phobius"/>
    </source>
</evidence>
<reference evidence="3" key="1">
    <citation type="journal article" date="2023" name="Science">
        <title>Genome structures resolve the early diversification of teleost fishes.</title>
        <authorList>
            <person name="Parey E."/>
            <person name="Louis A."/>
            <person name="Montfort J."/>
            <person name="Bouchez O."/>
            <person name="Roques C."/>
            <person name="Iampietro C."/>
            <person name="Lluch J."/>
            <person name="Castinel A."/>
            <person name="Donnadieu C."/>
            <person name="Desvignes T."/>
            <person name="Floi Bucao C."/>
            <person name="Jouanno E."/>
            <person name="Wen M."/>
            <person name="Mejri S."/>
            <person name="Dirks R."/>
            <person name="Jansen H."/>
            <person name="Henkel C."/>
            <person name="Chen W.J."/>
            <person name="Zahm M."/>
            <person name="Cabau C."/>
            <person name="Klopp C."/>
            <person name="Thompson A.W."/>
            <person name="Robinson-Rechavi M."/>
            <person name="Braasch I."/>
            <person name="Lecointre G."/>
            <person name="Bobe J."/>
            <person name="Postlethwait J.H."/>
            <person name="Berthelot C."/>
            <person name="Roest Crollius H."/>
            <person name="Guiguen Y."/>
        </authorList>
    </citation>
    <scope>NUCLEOTIDE SEQUENCE</scope>
    <source>
        <strain evidence="3">WJC10195</strain>
    </source>
</reference>
<keyword evidence="2" id="KW-0472">Membrane</keyword>
<organism evidence="3 4">
    <name type="scientific">Synaphobranchus kaupii</name>
    <name type="common">Kaup's arrowtooth eel</name>
    <dbReference type="NCBI Taxonomy" id="118154"/>
    <lineage>
        <taxon>Eukaryota</taxon>
        <taxon>Metazoa</taxon>
        <taxon>Chordata</taxon>
        <taxon>Craniata</taxon>
        <taxon>Vertebrata</taxon>
        <taxon>Euteleostomi</taxon>
        <taxon>Actinopterygii</taxon>
        <taxon>Neopterygii</taxon>
        <taxon>Teleostei</taxon>
        <taxon>Anguilliformes</taxon>
        <taxon>Synaphobranchidae</taxon>
        <taxon>Synaphobranchus</taxon>
    </lineage>
</organism>
<sequence length="219" mass="23460">MKKEVGFWQMRRVICKEVLYLYTPRKKAVQHFAEGEERDYFFLPLNPSPRQTFEMPRQPRMTSSVENGLPAFPSQSGAAHGRDASAPLPDQGSPPGAGAPVAAGTSDGPGFTRQSSCGPGSQGPPGDADAWRASKPQLRYHGGPLQRAHSVPTVSAAIDRPGTGITKEEGRTGGEQVCCRTCGILVLAVVMVLFSPIIAVGVCMHDLIVCGSDDHELYK</sequence>
<keyword evidence="2" id="KW-1133">Transmembrane helix</keyword>
<keyword evidence="2" id="KW-0812">Transmembrane</keyword>
<evidence type="ECO:0000313" key="4">
    <source>
        <dbReference type="Proteomes" id="UP001152622"/>
    </source>
</evidence>
<feature type="compositionally biased region" description="Low complexity" evidence="1">
    <location>
        <begin position="93"/>
        <end position="104"/>
    </location>
</feature>
<gene>
    <name evidence="3" type="ORF">SKAU_G00265790</name>
</gene>
<comment type="caution">
    <text evidence="3">The sequence shown here is derived from an EMBL/GenBank/DDBJ whole genome shotgun (WGS) entry which is preliminary data.</text>
</comment>
<dbReference type="Proteomes" id="UP001152622">
    <property type="component" value="Chromosome 10"/>
</dbReference>
<dbReference type="AlphaFoldDB" id="A0A9Q1EZH8"/>
<dbReference type="EMBL" id="JAINUF010000010">
    <property type="protein sequence ID" value="KAJ8347990.1"/>
    <property type="molecule type" value="Genomic_DNA"/>
</dbReference>
<accession>A0A9Q1EZH8</accession>
<evidence type="ECO:0000256" key="1">
    <source>
        <dbReference type="SAM" id="MobiDB-lite"/>
    </source>
</evidence>
<feature type="region of interest" description="Disordered" evidence="1">
    <location>
        <begin position="43"/>
        <end position="132"/>
    </location>
</feature>
<keyword evidence="4" id="KW-1185">Reference proteome</keyword>
<feature type="transmembrane region" description="Helical" evidence="2">
    <location>
        <begin position="184"/>
        <end position="209"/>
    </location>
</feature>
<name>A0A9Q1EZH8_SYNKA</name>